<evidence type="ECO:0000259" key="2">
    <source>
        <dbReference type="PROSITE" id="PS50097"/>
    </source>
</evidence>
<dbReference type="SMART" id="SM00225">
    <property type="entry name" value="BTB"/>
    <property type="match status" value="1"/>
</dbReference>
<feature type="compositionally biased region" description="Acidic residues" evidence="1">
    <location>
        <begin position="632"/>
        <end position="642"/>
    </location>
</feature>
<organism evidence="3 4">
    <name type="scientific">Takifugu flavidus</name>
    <name type="common">sansaifugu</name>
    <dbReference type="NCBI Taxonomy" id="433684"/>
    <lineage>
        <taxon>Eukaryota</taxon>
        <taxon>Metazoa</taxon>
        <taxon>Chordata</taxon>
        <taxon>Craniata</taxon>
        <taxon>Vertebrata</taxon>
        <taxon>Euteleostomi</taxon>
        <taxon>Actinopterygii</taxon>
        <taxon>Neopterygii</taxon>
        <taxon>Teleostei</taxon>
        <taxon>Neoteleostei</taxon>
        <taxon>Acanthomorphata</taxon>
        <taxon>Eupercaria</taxon>
        <taxon>Tetraodontiformes</taxon>
        <taxon>Tetradontoidea</taxon>
        <taxon>Tetraodontidae</taxon>
        <taxon>Takifugu</taxon>
    </lineage>
</organism>
<feature type="region of interest" description="Disordered" evidence="1">
    <location>
        <begin position="480"/>
        <end position="549"/>
    </location>
</feature>
<feature type="domain" description="BTB" evidence="2">
    <location>
        <begin position="51"/>
        <end position="120"/>
    </location>
</feature>
<evidence type="ECO:0000256" key="1">
    <source>
        <dbReference type="SAM" id="MobiDB-lite"/>
    </source>
</evidence>
<dbReference type="InterPro" id="IPR042915">
    <property type="entry name" value="BTBD18"/>
</dbReference>
<reference evidence="3 4" key="1">
    <citation type="submission" date="2019-04" db="EMBL/GenBank/DDBJ databases">
        <title>Chromosome genome assembly for Takifugu flavidus.</title>
        <authorList>
            <person name="Xiao S."/>
        </authorList>
    </citation>
    <scope>NUCLEOTIDE SEQUENCE [LARGE SCALE GENOMIC DNA]</scope>
    <source>
        <strain evidence="3">HTHZ2018</strain>
        <tissue evidence="3">Muscle</tissue>
    </source>
</reference>
<dbReference type="EMBL" id="RHFK02000019">
    <property type="protein sequence ID" value="TWW59735.1"/>
    <property type="molecule type" value="Genomic_DNA"/>
</dbReference>
<dbReference type="InterPro" id="IPR000210">
    <property type="entry name" value="BTB/POZ_dom"/>
</dbReference>
<feature type="region of interest" description="Disordered" evidence="1">
    <location>
        <begin position="563"/>
        <end position="642"/>
    </location>
</feature>
<dbReference type="Proteomes" id="UP000324091">
    <property type="component" value="Chromosome 6"/>
</dbReference>
<feature type="non-terminal residue" evidence="3">
    <location>
        <position position="1"/>
    </location>
</feature>
<feature type="compositionally biased region" description="Gly residues" evidence="1">
    <location>
        <begin position="271"/>
        <end position="280"/>
    </location>
</feature>
<feature type="compositionally biased region" description="Basic residues" evidence="1">
    <location>
        <begin position="573"/>
        <end position="585"/>
    </location>
</feature>
<name>A0A5C6MXZ5_9TELE</name>
<dbReference type="Pfam" id="PF00651">
    <property type="entry name" value="BTB"/>
    <property type="match status" value="1"/>
</dbReference>
<dbReference type="GO" id="GO:0032968">
    <property type="term" value="P:positive regulation of transcription elongation by RNA polymerase II"/>
    <property type="evidence" value="ECO:0007669"/>
    <property type="project" value="InterPro"/>
</dbReference>
<dbReference type="SUPFAM" id="SSF54695">
    <property type="entry name" value="POZ domain"/>
    <property type="match status" value="1"/>
</dbReference>
<comment type="caution">
    <text evidence="3">The sequence shown here is derived from an EMBL/GenBank/DDBJ whole genome shotgun (WGS) entry which is preliminary data.</text>
</comment>
<dbReference type="PROSITE" id="PS50097">
    <property type="entry name" value="BTB"/>
    <property type="match status" value="1"/>
</dbReference>
<feature type="compositionally biased region" description="Basic and acidic residues" evidence="1">
    <location>
        <begin position="282"/>
        <end position="335"/>
    </location>
</feature>
<evidence type="ECO:0000313" key="3">
    <source>
        <dbReference type="EMBL" id="TWW59735.1"/>
    </source>
</evidence>
<dbReference type="Gene3D" id="3.30.710.10">
    <property type="entry name" value="Potassium Channel Kv1.1, Chain A"/>
    <property type="match status" value="1"/>
</dbReference>
<proteinExistence type="predicted"/>
<evidence type="ECO:0000313" key="4">
    <source>
        <dbReference type="Proteomes" id="UP000324091"/>
    </source>
</evidence>
<dbReference type="AlphaFoldDB" id="A0A5C6MXZ5"/>
<feature type="region of interest" description="Disordered" evidence="1">
    <location>
        <begin position="361"/>
        <end position="466"/>
    </location>
</feature>
<accession>A0A5C6MXZ5</accession>
<feature type="compositionally biased region" description="Low complexity" evidence="1">
    <location>
        <begin position="614"/>
        <end position="623"/>
    </location>
</feature>
<protein>
    <recommendedName>
        <fullName evidence="2">BTB domain-containing protein</fullName>
    </recommendedName>
</protein>
<sequence length="704" mass="76466">NSSLEEPEVSLLQDLDQKRAPQLSMQRYWWPRYVEHLVRELQRQQNASQFCDTLLQAEGISVPTHSCVLAALSPQLSERLSGAQPSPLGQRRKVRLDSMTAQTLLKLVGLLYSGEVEVKGSLEKDEVLYAARQFGITDLVEGRKDVWGREGQPREDTCRKLQGGHFETGGGPVSKTPGVSVGTQTAGEALGRPGQSHPPLTVPSSPSGAPRGGHSSGVCGTGSHDDDLESQIAQEHGCRQEDRTTLGTGPSETAEQEGTALGGPGRRRGGPGRQRGGPAGGEEDRAGGEEDRASGEEDRAITEEDRAGREAGGEEDRAITEEDRAITEEDRAITEEDRATVKQMLGTTRISFKLKLVRTEGKAWEVLRRRDARETLTSPGSRVQEPHPPEPADSTPEAKGQPVSGDPQVNGSGGKVLDGKRKRLESEEIPEIPPKKTATADPGDGTGARDGLPAGAKADGRRRAQVVNVKDAQRILKQLFSKTRKLKGRQRKDATRKSGNLQSGEGAGGVPGTDVTGPQTRSRRSRLNSDSNHNHILGPITPREDKLSKENISAEEDVLLSAGELQGTLLHCVPRRRGRTGKGQRPKPPQNSEGAPQLSVPRNISASLTHHRSSSQTPSRSSRALNYNYHQEEEEEEVVEEEVEVVVEEEEEVVEVVEEEEEEVDILRGSPLPLSSLNGNELLNISVFPEEEEEEEPEIDVMGD</sequence>
<keyword evidence="4" id="KW-1185">Reference proteome</keyword>
<dbReference type="InterPro" id="IPR011333">
    <property type="entry name" value="SKP1/BTB/POZ_sf"/>
</dbReference>
<dbReference type="PANTHER" id="PTHR47639:SF1">
    <property type="entry name" value="BTB_POZ DOMAIN-CONTAINING PROTEIN 18"/>
    <property type="match status" value="1"/>
</dbReference>
<dbReference type="PANTHER" id="PTHR47639">
    <property type="entry name" value="BTB/POZ DOMAIN-CONTAINING PROTEIN 18"/>
    <property type="match status" value="1"/>
</dbReference>
<feature type="region of interest" description="Disordered" evidence="1">
    <location>
        <begin position="147"/>
        <end position="335"/>
    </location>
</feature>
<gene>
    <name evidence="3" type="ORF">D4764_06G0012650</name>
</gene>
<feature type="compositionally biased region" description="Basic and acidic residues" evidence="1">
    <location>
        <begin position="361"/>
        <end position="374"/>
    </location>
</feature>
<feature type="compositionally biased region" description="Polar residues" evidence="1">
    <location>
        <begin position="590"/>
        <end position="608"/>
    </location>
</feature>
<feature type="compositionally biased region" description="Basic and acidic residues" evidence="1">
    <location>
        <begin position="147"/>
        <end position="159"/>
    </location>
</feature>